<dbReference type="Pfam" id="PF00501">
    <property type="entry name" value="AMP-binding"/>
    <property type="match status" value="1"/>
</dbReference>
<reference evidence="5 6" key="1">
    <citation type="journal article" date="2023" name="IMA Fungus">
        <title>Comparative genomic study of the Penicillium genus elucidates a diverse pangenome and 15 lateral gene transfer events.</title>
        <authorList>
            <person name="Petersen C."/>
            <person name="Sorensen T."/>
            <person name="Nielsen M.R."/>
            <person name="Sondergaard T.E."/>
            <person name="Sorensen J.L."/>
            <person name="Fitzpatrick D.A."/>
            <person name="Frisvad J.C."/>
            <person name="Nielsen K.L."/>
        </authorList>
    </citation>
    <scope>NUCLEOTIDE SEQUENCE [LARGE SCALE GENOMIC DNA]</scope>
    <source>
        <strain evidence="5 6">IBT 35679</strain>
    </source>
</reference>
<evidence type="ECO:0008006" key="7">
    <source>
        <dbReference type="Google" id="ProtNLM"/>
    </source>
</evidence>
<sequence>MPSLEIPQRLLTDDFVTIHGQTSGTFKQPPLDGSLNLPMMVEWHAEHSPQHTWAVYPKPDGTLQHITWKHLAHAMQNILVGILHAGYTAFLISPRNAKSGVVHLLKVTNTVGIIGSSDRTEKTLIDAVRAENHVPIAEAPLFDDLFDLHDDPVSCYSPSLNALQSDFDSSETALIIHSSGSTGFPKPIPLSHLGVLQWARIPCYGHHDLCGKRIGIQSAPPFHGMGSFMCSDTLLRAVVTLPAFHHKSHRHWAPSNLVEWSKDPGAVRFLTTLEWLRTGGGPLPTPIGNALVAQGVRLLNGWGTTEVGVLSQPAPKEPYGKDWEYIQVTRNAKPIFEKHGDNTYEICFPCTPTHYPSVFNDTENWIYRTSDLVEMHPTKPGFFKVVGRADDQLMLSTGEKTNPGPLENTIKGNILVDNIIYFGRGRFYNGILVQPSSGQEIDVYDDAEVAKYRNAIWPSVSQANDIAPTHSRIFKEMILIASREKPLPLTPKGTISRPRALELYANEIDAIYEAVERSASSGIALPSSISLGSLSRYVQDLVAGVMRPDGGELDVEKDIFLQGCDSLQATMIRNRLLATLRSEGKDVKNIPANWVYLNSTLPLLSESFYQIFTSSFQARSASEIMKEKVDLLNKAESEYIRRLKSSKKAAVILTGSTGTLGCYLLQELVKDPDVGTIYAINRPSSETGPERQRSALIKRGIDPDILSSDRVMHESVELIIHNAWRLDFNLGLNSFKPNMDGVVNLINFALTSPLQEHPRIFNTSSVSVLSAHPTGWVAETTADPRFVAPTGYGQSKYIGEKLLEAAPLTTCSIRIGQLSGSTTNGAWNVTDWLPMLVKSSKVCGGLPAGKEDIAWFPVDKAAQVIIELTKAQTVPPILHLAHPRPMKWDTFVNRMAKNLDVPIIPFDTWIQKMSSPEASDQSLNPAVKILGFFKARPLTEGTPGREAAGIPRVETKLAETHSPTLAKAPSLTVADFDRMYEYWRGENFFS</sequence>
<dbReference type="InterPro" id="IPR013120">
    <property type="entry name" value="FAR_NAD-bd"/>
</dbReference>
<dbReference type="InterPro" id="IPR042099">
    <property type="entry name" value="ANL_N_sf"/>
</dbReference>
<protein>
    <recommendedName>
        <fullName evidence="7">Carrier domain-containing protein</fullName>
    </recommendedName>
</protein>
<dbReference type="SUPFAM" id="SSF51735">
    <property type="entry name" value="NAD(P)-binding Rossmann-fold domains"/>
    <property type="match status" value="1"/>
</dbReference>
<evidence type="ECO:0000313" key="5">
    <source>
        <dbReference type="EMBL" id="KAJ5552564.1"/>
    </source>
</evidence>
<dbReference type="Pfam" id="PF23562">
    <property type="entry name" value="AMP-binding_C_3"/>
    <property type="match status" value="1"/>
</dbReference>
<organism evidence="5 6">
    <name type="scientific">Penicillium frequentans</name>
    <dbReference type="NCBI Taxonomy" id="3151616"/>
    <lineage>
        <taxon>Eukaryota</taxon>
        <taxon>Fungi</taxon>
        <taxon>Dikarya</taxon>
        <taxon>Ascomycota</taxon>
        <taxon>Pezizomycotina</taxon>
        <taxon>Eurotiomycetes</taxon>
        <taxon>Eurotiomycetidae</taxon>
        <taxon>Eurotiales</taxon>
        <taxon>Aspergillaceae</taxon>
        <taxon>Penicillium</taxon>
    </lineage>
</organism>
<keyword evidence="1" id="KW-0596">Phosphopantetheine</keyword>
<dbReference type="InterPro" id="IPR051414">
    <property type="entry name" value="Adenylate-forming_Reductase"/>
</dbReference>
<feature type="domain" description="AMP-dependent synthetase/ligase" evidence="3">
    <location>
        <begin position="78"/>
        <end position="312"/>
    </location>
</feature>
<dbReference type="Pfam" id="PF07993">
    <property type="entry name" value="NAD_binding_4"/>
    <property type="match status" value="2"/>
</dbReference>
<comment type="caution">
    <text evidence="5">The sequence shown here is derived from an EMBL/GenBank/DDBJ whole genome shotgun (WGS) entry which is preliminary data.</text>
</comment>
<dbReference type="EMBL" id="JAQIZZ010000002">
    <property type="protein sequence ID" value="KAJ5552564.1"/>
    <property type="molecule type" value="Genomic_DNA"/>
</dbReference>
<evidence type="ECO:0000256" key="2">
    <source>
        <dbReference type="ARBA" id="ARBA00022553"/>
    </source>
</evidence>
<accession>A0AAD6GIB8</accession>
<evidence type="ECO:0000313" key="6">
    <source>
        <dbReference type="Proteomes" id="UP001220324"/>
    </source>
</evidence>
<gene>
    <name evidence="5" type="ORF">N7494_001942</name>
</gene>
<dbReference type="InterPro" id="IPR000873">
    <property type="entry name" value="AMP-dep_synth/lig_dom"/>
</dbReference>
<dbReference type="Gene3D" id="3.40.50.720">
    <property type="entry name" value="NAD(P)-binding Rossmann-like Domain"/>
    <property type="match status" value="1"/>
</dbReference>
<dbReference type="SUPFAM" id="SSF56801">
    <property type="entry name" value="Acetyl-CoA synthetase-like"/>
    <property type="match status" value="1"/>
</dbReference>
<dbReference type="AlphaFoldDB" id="A0AAD6GIB8"/>
<dbReference type="Proteomes" id="UP001220324">
    <property type="component" value="Unassembled WGS sequence"/>
</dbReference>
<proteinExistence type="predicted"/>
<name>A0AAD6GIB8_9EURO</name>
<evidence type="ECO:0000256" key="1">
    <source>
        <dbReference type="ARBA" id="ARBA00022450"/>
    </source>
</evidence>
<dbReference type="PROSITE" id="PS00455">
    <property type="entry name" value="AMP_BINDING"/>
    <property type="match status" value="1"/>
</dbReference>
<dbReference type="Gene3D" id="3.40.50.12780">
    <property type="entry name" value="N-terminal domain of ligase-like"/>
    <property type="match status" value="1"/>
</dbReference>
<feature type="domain" description="Thioester reductase (TE)" evidence="4">
    <location>
        <begin position="653"/>
        <end position="705"/>
    </location>
</feature>
<keyword evidence="2" id="KW-0597">Phosphoprotein</keyword>
<dbReference type="InterPro" id="IPR020845">
    <property type="entry name" value="AMP-binding_CS"/>
</dbReference>
<dbReference type="PANTHER" id="PTHR43439">
    <property type="entry name" value="PHENYLACETATE-COENZYME A LIGASE"/>
    <property type="match status" value="1"/>
</dbReference>
<dbReference type="InterPro" id="IPR036291">
    <property type="entry name" value="NAD(P)-bd_dom_sf"/>
</dbReference>
<evidence type="ECO:0000259" key="3">
    <source>
        <dbReference type="Pfam" id="PF00501"/>
    </source>
</evidence>
<keyword evidence="6" id="KW-1185">Reference proteome</keyword>
<feature type="domain" description="Thioester reductase (TE)" evidence="4">
    <location>
        <begin position="712"/>
        <end position="865"/>
    </location>
</feature>
<dbReference type="PANTHER" id="PTHR43439:SF2">
    <property type="entry name" value="ENZYME, PUTATIVE (JCVI)-RELATED"/>
    <property type="match status" value="1"/>
</dbReference>
<evidence type="ECO:0000259" key="4">
    <source>
        <dbReference type="Pfam" id="PF07993"/>
    </source>
</evidence>